<protein>
    <submittedName>
        <fullName evidence="1">Uncharacterized protein</fullName>
    </submittedName>
</protein>
<dbReference type="EMBL" id="MU275889">
    <property type="protein sequence ID" value="KAI0048261.1"/>
    <property type="molecule type" value="Genomic_DNA"/>
</dbReference>
<dbReference type="Proteomes" id="UP000814033">
    <property type="component" value="Unassembled WGS sequence"/>
</dbReference>
<accession>A0ACB8RWQ5</accession>
<reference evidence="1" key="1">
    <citation type="submission" date="2021-02" db="EMBL/GenBank/DDBJ databases">
        <authorList>
            <consortium name="DOE Joint Genome Institute"/>
            <person name="Ahrendt S."/>
            <person name="Looney B.P."/>
            <person name="Miyauchi S."/>
            <person name="Morin E."/>
            <person name="Drula E."/>
            <person name="Courty P.E."/>
            <person name="Chicoki N."/>
            <person name="Fauchery L."/>
            <person name="Kohler A."/>
            <person name="Kuo A."/>
            <person name="Labutti K."/>
            <person name="Pangilinan J."/>
            <person name="Lipzen A."/>
            <person name="Riley R."/>
            <person name="Andreopoulos W."/>
            <person name="He G."/>
            <person name="Johnson J."/>
            <person name="Barry K.W."/>
            <person name="Grigoriev I.V."/>
            <person name="Nagy L."/>
            <person name="Hibbett D."/>
            <person name="Henrissat B."/>
            <person name="Matheny P.B."/>
            <person name="Labbe J."/>
            <person name="Martin F."/>
        </authorList>
    </citation>
    <scope>NUCLEOTIDE SEQUENCE</scope>
    <source>
        <strain evidence="1">FP105234-sp</strain>
    </source>
</reference>
<keyword evidence="2" id="KW-1185">Reference proteome</keyword>
<organism evidence="1 2">
    <name type="scientific">Auriscalpium vulgare</name>
    <dbReference type="NCBI Taxonomy" id="40419"/>
    <lineage>
        <taxon>Eukaryota</taxon>
        <taxon>Fungi</taxon>
        <taxon>Dikarya</taxon>
        <taxon>Basidiomycota</taxon>
        <taxon>Agaricomycotina</taxon>
        <taxon>Agaricomycetes</taxon>
        <taxon>Russulales</taxon>
        <taxon>Auriscalpiaceae</taxon>
        <taxon>Auriscalpium</taxon>
    </lineage>
</organism>
<evidence type="ECO:0000313" key="1">
    <source>
        <dbReference type="EMBL" id="KAI0048261.1"/>
    </source>
</evidence>
<comment type="caution">
    <text evidence="1">The sequence shown here is derived from an EMBL/GenBank/DDBJ whole genome shotgun (WGS) entry which is preliminary data.</text>
</comment>
<name>A0ACB8RWQ5_9AGAM</name>
<proteinExistence type="predicted"/>
<sequence length="139" mass="15127">MSSAPPIRVETRYVSPAGQFLPALVLQATVLVDSYMLWIGATNESEENAKVTPLQGTLARDWACAMPPGKAVIGTPLFRSSSSDVALAMAQRLARRFKKQIFLSVDVPPSLESMGQSPRILLEVEKALVQTLRQLEGSE</sequence>
<gene>
    <name evidence="1" type="ORF">FA95DRAFT_1491159</name>
</gene>
<evidence type="ECO:0000313" key="2">
    <source>
        <dbReference type="Proteomes" id="UP000814033"/>
    </source>
</evidence>
<reference evidence="1" key="2">
    <citation type="journal article" date="2022" name="New Phytol.">
        <title>Evolutionary transition to the ectomycorrhizal habit in the genomes of a hyperdiverse lineage of mushroom-forming fungi.</title>
        <authorList>
            <person name="Looney B."/>
            <person name="Miyauchi S."/>
            <person name="Morin E."/>
            <person name="Drula E."/>
            <person name="Courty P.E."/>
            <person name="Kohler A."/>
            <person name="Kuo A."/>
            <person name="LaButti K."/>
            <person name="Pangilinan J."/>
            <person name="Lipzen A."/>
            <person name="Riley R."/>
            <person name="Andreopoulos W."/>
            <person name="He G."/>
            <person name="Johnson J."/>
            <person name="Nolan M."/>
            <person name="Tritt A."/>
            <person name="Barry K.W."/>
            <person name="Grigoriev I.V."/>
            <person name="Nagy L.G."/>
            <person name="Hibbett D."/>
            <person name="Henrissat B."/>
            <person name="Matheny P.B."/>
            <person name="Labbe J."/>
            <person name="Martin F.M."/>
        </authorList>
    </citation>
    <scope>NUCLEOTIDE SEQUENCE</scope>
    <source>
        <strain evidence="1">FP105234-sp</strain>
    </source>
</reference>